<keyword evidence="1" id="KW-0812">Transmembrane</keyword>
<feature type="transmembrane region" description="Helical" evidence="1">
    <location>
        <begin position="62"/>
        <end position="80"/>
    </location>
</feature>
<protein>
    <submittedName>
        <fullName evidence="2">Uncharacterized protein</fullName>
    </submittedName>
</protein>
<reference evidence="2" key="1">
    <citation type="journal article" date="2016" name="Ticks Tick Borne Dis.">
        <title>De novo assembly and annotation of the salivary gland transcriptome of Rhipicephalus appendiculatus male and female ticks during blood feeding.</title>
        <authorList>
            <person name="de Castro M.H."/>
            <person name="de Klerk D."/>
            <person name="Pienaar R."/>
            <person name="Latif A.A."/>
            <person name="Rees D.J."/>
            <person name="Mans B.J."/>
        </authorList>
    </citation>
    <scope>NUCLEOTIDE SEQUENCE</scope>
    <source>
        <tissue evidence="2">Salivary glands</tissue>
    </source>
</reference>
<dbReference type="AlphaFoldDB" id="A0A131YEL7"/>
<dbReference type="EMBL" id="GEDV01011632">
    <property type="protein sequence ID" value="JAP76925.1"/>
    <property type="molecule type" value="Transcribed_RNA"/>
</dbReference>
<accession>A0A131YEL7</accession>
<sequence>MELTTKGKKMHNTTFPYQCDRTAVCNDNSTVYRVCVYICIYMIGNVYKQQCLQHFVKLCSKIFALLPSSCVCVCACLNISQSRRKRTVFTHMLARS</sequence>
<keyword evidence="1" id="KW-0472">Membrane</keyword>
<organism evidence="2">
    <name type="scientific">Rhipicephalus appendiculatus</name>
    <name type="common">Brown ear tick</name>
    <dbReference type="NCBI Taxonomy" id="34631"/>
    <lineage>
        <taxon>Eukaryota</taxon>
        <taxon>Metazoa</taxon>
        <taxon>Ecdysozoa</taxon>
        <taxon>Arthropoda</taxon>
        <taxon>Chelicerata</taxon>
        <taxon>Arachnida</taxon>
        <taxon>Acari</taxon>
        <taxon>Parasitiformes</taxon>
        <taxon>Ixodida</taxon>
        <taxon>Ixodoidea</taxon>
        <taxon>Ixodidae</taxon>
        <taxon>Rhipicephalinae</taxon>
        <taxon>Rhipicephalus</taxon>
        <taxon>Rhipicephalus</taxon>
    </lineage>
</organism>
<keyword evidence="1" id="KW-1133">Transmembrane helix</keyword>
<name>A0A131YEL7_RHIAP</name>
<proteinExistence type="predicted"/>
<evidence type="ECO:0000256" key="1">
    <source>
        <dbReference type="SAM" id="Phobius"/>
    </source>
</evidence>
<evidence type="ECO:0000313" key="2">
    <source>
        <dbReference type="EMBL" id="JAP76925.1"/>
    </source>
</evidence>